<feature type="region of interest" description="Disordered" evidence="1">
    <location>
        <begin position="92"/>
        <end position="125"/>
    </location>
</feature>
<dbReference type="GeneID" id="36565557"/>
<feature type="compositionally biased region" description="Low complexity" evidence="1">
    <location>
        <begin position="111"/>
        <end position="125"/>
    </location>
</feature>
<dbReference type="PANTHER" id="PTHR18916:SF83">
    <property type="entry name" value="TIP ELONGATION PROTEIN 1"/>
    <property type="match status" value="1"/>
</dbReference>
<dbReference type="Pfam" id="PF01302">
    <property type="entry name" value="CAP_GLY"/>
    <property type="match status" value="1"/>
</dbReference>
<dbReference type="InterPro" id="IPR036859">
    <property type="entry name" value="CAP-Gly_dom_sf"/>
</dbReference>
<gene>
    <name evidence="3" type="ORF">C7M61_002168</name>
</gene>
<feature type="domain" description="CAP-Gly" evidence="2">
    <location>
        <begin position="25"/>
        <end position="72"/>
    </location>
</feature>
<accession>A0A2P7YSC7</accession>
<dbReference type="VEuPathDB" id="FungiDB:C7M61_002168"/>
<protein>
    <recommendedName>
        <fullName evidence="2">CAP-Gly domain-containing protein</fullName>
    </recommendedName>
</protein>
<dbReference type="PANTHER" id="PTHR18916">
    <property type="entry name" value="DYNACTIN 1-RELATED MICROTUBULE-BINDING"/>
    <property type="match status" value="1"/>
</dbReference>
<dbReference type="EMBL" id="PYFQ01000004">
    <property type="protein sequence ID" value="PSK38864.1"/>
    <property type="molecule type" value="Genomic_DNA"/>
</dbReference>
<dbReference type="AlphaFoldDB" id="A0A2P7YSC7"/>
<feature type="compositionally biased region" description="Basic and acidic residues" evidence="1">
    <location>
        <begin position="495"/>
        <end position="505"/>
    </location>
</feature>
<feature type="region of interest" description="Disordered" evidence="1">
    <location>
        <begin position="399"/>
        <end position="424"/>
    </location>
</feature>
<proteinExistence type="predicted"/>
<dbReference type="STRING" id="418784.A0A2P7YSC7"/>
<feature type="compositionally biased region" description="Polar residues" evidence="1">
    <location>
        <begin position="485"/>
        <end position="494"/>
    </location>
</feature>
<reference evidence="3 4" key="1">
    <citation type="submission" date="2018-03" db="EMBL/GenBank/DDBJ databases">
        <title>Candida pseudohaemulonii genome assembly and annotation.</title>
        <authorList>
            <person name="Munoz J.F."/>
            <person name="Gade L.G."/>
            <person name="Chow N.A."/>
            <person name="Litvintseva A.P."/>
            <person name="Loparev V.N."/>
            <person name="Cuomo C.A."/>
        </authorList>
    </citation>
    <scope>NUCLEOTIDE SEQUENCE [LARGE SCALE GENOMIC DNA]</scope>
    <source>
        <strain evidence="3 4">B12108</strain>
    </source>
</reference>
<feature type="compositionally biased region" description="Basic and acidic residues" evidence="1">
    <location>
        <begin position="399"/>
        <end position="409"/>
    </location>
</feature>
<dbReference type="PROSITE" id="PS50245">
    <property type="entry name" value="CAP_GLY_2"/>
    <property type="match status" value="1"/>
</dbReference>
<dbReference type="InterPro" id="IPR000938">
    <property type="entry name" value="CAP-Gly_domain"/>
</dbReference>
<evidence type="ECO:0000259" key="2">
    <source>
        <dbReference type="PROSITE" id="PS50245"/>
    </source>
</evidence>
<name>A0A2P7YSC7_9ASCO</name>
<keyword evidence="4" id="KW-1185">Reference proteome</keyword>
<dbReference type="SMART" id="SM01052">
    <property type="entry name" value="CAP_GLY"/>
    <property type="match status" value="1"/>
</dbReference>
<dbReference type="Proteomes" id="UP000241107">
    <property type="component" value="Unassembled WGS sequence"/>
</dbReference>
<dbReference type="Gene3D" id="1.10.287.1490">
    <property type="match status" value="1"/>
</dbReference>
<sequence>MSELLGTKVAVPGTTRGFGVLKYIGPIEGKSGVFGGIELQGPIAASRGKNSGAVDGVQYFEVQQPMSGLFIPWERLRSSNARLPRYEDTIRPLNGFPDNLRTPSPTHKPLSRVSRPLSLSQSPQLAQPITLPKRRVISGESVTRSAGGSRSDLGDLFDRTRTLYDADAARKEISELKAIVGSKSRDLQERDNILAGLQNTVNELQAVLGDLEQELEQKNQKIAKQKADNDKAREEWRESLQLMMSAQQEAEELYEQQIQELRKDGEGDKTAELEKRLAALTEENNKLKEQASLASGEDTEEKKQELEKSLDRLQQDVASLEFVIQDSQKKVKERDARIHDLEIELEEFKLKEVDGLLKQVGGLDVSDSKANEDIEALERQLEELKKELSTMEERVKKLEADLEQSRRENSQLQSKQANSLEPDELAKKVEDLQHELKMRPTFEELSELQTALEEVDLLHQKSMEDKDRALAAAEEQKKALAEQLNQLRLQQTQSKPEDPSEDKENSGPVSFVKNETLGIYKPPKPVDPSSGRLNWCGLCERDGHSSLNCPYENDIF</sequence>
<dbReference type="Gene3D" id="2.30.30.190">
    <property type="entry name" value="CAP Gly-rich-like domain"/>
    <property type="match status" value="1"/>
</dbReference>
<evidence type="ECO:0000313" key="4">
    <source>
        <dbReference type="Proteomes" id="UP000241107"/>
    </source>
</evidence>
<dbReference type="SUPFAM" id="SSF74924">
    <property type="entry name" value="Cap-Gly domain"/>
    <property type="match status" value="1"/>
</dbReference>
<organism evidence="3 4">
    <name type="scientific">Candidozyma pseudohaemuli</name>
    <dbReference type="NCBI Taxonomy" id="418784"/>
    <lineage>
        <taxon>Eukaryota</taxon>
        <taxon>Fungi</taxon>
        <taxon>Dikarya</taxon>
        <taxon>Ascomycota</taxon>
        <taxon>Saccharomycotina</taxon>
        <taxon>Pichiomycetes</taxon>
        <taxon>Metschnikowiaceae</taxon>
        <taxon>Candidozyma</taxon>
    </lineage>
</organism>
<dbReference type="OrthoDB" id="2130750at2759"/>
<dbReference type="RefSeq" id="XP_024714050.1">
    <property type="nucleotide sequence ID" value="XM_024857551.1"/>
</dbReference>
<comment type="caution">
    <text evidence="3">The sequence shown here is derived from an EMBL/GenBank/DDBJ whole genome shotgun (WGS) entry which is preliminary data.</text>
</comment>
<feature type="compositionally biased region" description="Polar residues" evidence="1">
    <location>
        <begin position="410"/>
        <end position="419"/>
    </location>
</feature>
<feature type="region of interest" description="Disordered" evidence="1">
    <location>
        <begin position="483"/>
        <end position="531"/>
    </location>
</feature>
<evidence type="ECO:0000256" key="1">
    <source>
        <dbReference type="SAM" id="MobiDB-lite"/>
    </source>
</evidence>
<evidence type="ECO:0000313" key="3">
    <source>
        <dbReference type="EMBL" id="PSK38864.1"/>
    </source>
</evidence>